<protein>
    <submittedName>
        <fullName evidence="1">Uncharacterized protein</fullName>
    </submittedName>
</protein>
<dbReference type="PATRIC" id="fig|1302272.5.peg.1339"/>
<dbReference type="Proteomes" id="UP000050911">
    <property type="component" value="Unassembled WGS sequence"/>
</dbReference>
<dbReference type="AlphaFoldDB" id="A0A0R1HQT3"/>
<reference evidence="1 2" key="1">
    <citation type="journal article" date="2015" name="Genome Announc.">
        <title>Expanding the biotechnology potential of lactobacilli through comparative genomics of 213 strains and associated genera.</title>
        <authorList>
            <person name="Sun Z."/>
            <person name="Harris H.M."/>
            <person name="McCann A."/>
            <person name="Guo C."/>
            <person name="Argimon S."/>
            <person name="Zhang W."/>
            <person name="Yang X."/>
            <person name="Jeffery I.B."/>
            <person name="Cooney J.C."/>
            <person name="Kagawa T.F."/>
            <person name="Liu W."/>
            <person name="Song Y."/>
            <person name="Salvetti E."/>
            <person name="Wrobel A."/>
            <person name="Rasinkangas P."/>
            <person name="Parkhill J."/>
            <person name="Rea M.C."/>
            <person name="O'Sullivan O."/>
            <person name="Ritari J."/>
            <person name="Douillard F.P."/>
            <person name="Paul Ross R."/>
            <person name="Yang R."/>
            <person name="Briner A.E."/>
            <person name="Felis G.E."/>
            <person name="de Vos W.M."/>
            <person name="Barrangou R."/>
            <person name="Klaenhammer T.R."/>
            <person name="Caufield P.W."/>
            <person name="Cui Y."/>
            <person name="Zhang H."/>
            <person name="O'Toole P.W."/>
        </authorList>
    </citation>
    <scope>NUCLEOTIDE SEQUENCE [LARGE SCALE GENOMIC DNA]</scope>
    <source>
        <strain evidence="1 2">JCM 15530</strain>
    </source>
</reference>
<dbReference type="EMBL" id="AZCX01000002">
    <property type="protein sequence ID" value="KRK49008.1"/>
    <property type="molecule type" value="Genomic_DNA"/>
</dbReference>
<name>A0A0R1HQT3_9LACO</name>
<keyword evidence="2" id="KW-1185">Reference proteome</keyword>
<dbReference type="OrthoDB" id="2310406at2"/>
<accession>A0A0R1HQT3</accession>
<sequence>MVKKIDLRDELLRVSSQGLIGGPIEVEGKTYIGEDAIQKAYDLIDLVHILERRYRVKTPKS</sequence>
<dbReference type="RefSeq" id="WP_056942132.1">
    <property type="nucleotide sequence ID" value="NZ_AZCX01000002.1"/>
</dbReference>
<dbReference type="STRING" id="1302272.FC96_GL001330"/>
<evidence type="ECO:0000313" key="2">
    <source>
        <dbReference type="Proteomes" id="UP000050911"/>
    </source>
</evidence>
<proteinExistence type="predicted"/>
<evidence type="ECO:0000313" key="1">
    <source>
        <dbReference type="EMBL" id="KRK49008.1"/>
    </source>
</evidence>
<gene>
    <name evidence="1" type="ORF">FC96_GL001330</name>
</gene>
<comment type="caution">
    <text evidence="1">The sequence shown here is derived from an EMBL/GenBank/DDBJ whole genome shotgun (WGS) entry which is preliminary data.</text>
</comment>
<organism evidence="1 2">
    <name type="scientific">Secundilactobacillus kimchicus JCM 15530</name>
    <dbReference type="NCBI Taxonomy" id="1302272"/>
    <lineage>
        <taxon>Bacteria</taxon>
        <taxon>Bacillati</taxon>
        <taxon>Bacillota</taxon>
        <taxon>Bacilli</taxon>
        <taxon>Lactobacillales</taxon>
        <taxon>Lactobacillaceae</taxon>
        <taxon>Secundilactobacillus</taxon>
    </lineage>
</organism>